<sequence length="90" mass="10765">MMENVENQHAWEFSITFLKACEVQKSYLLRALNYWVGDEDEDGNDDDCNKIFKQLIRYKNLKISTYKRVINIFVNLMKQKKKAGSLRTRK</sequence>
<comment type="caution">
    <text evidence="1">The sequence shown here is derived from an EMBL/GenBank/DDBJ whole genome shotgun (WGS) entry which is preliminary data.</text>
</comment>
<proteinExistence type="predicted"/>
<keyword evidence="2" id="KW-1185">Reference proteome</keyword>
<name>A0A8S4R297_9NEOP</name>
<organism evidence="1 2">
    <name type="scientific">Pararge aegeria aegeria</name>
    <dbReference type="NCBI Taxonomy" id="348720"/>
    <lineage>
        <taxon>Eukaryota</taxon>
        <taxon>Metazoa</taxon>
        <taxon>Ecdysozoa</taxon>
        <taxon>Arthropoda</taxon>
        <taxon>Hexapoda</taxon>
        <taxon>Insecta</taxon>
        <taxon>Pterygota</taxon>
        <taxon>Neoptera</taxon>
        <taxon>Endopterygota</taxon>
        <taxon>Lepidoptera</taxon>
        <taxon>Glossata</taxon>
        <taxon>Ditrysia</taxon>
        <taxon>Papilionoidea</taxon>
        <taxon>Nymphalidae</taxon>
        <taxon>Satyrinae</taxon>
        <taxon>Satyrini</taxon>
        <taxon>Parargina</taxon>
        <taxon>Pararge</taxon>
    </lineage>
</organism>
<dbReference type="EMBL" id="CAKXAJ010024283">
    <property type="protein sequence ID" value="CAH2228582.1"/>
    <property type="molecule type" value="Genomic_DNA"/>
</dbReference>
<protein>
    <submittedName>
        <fullName evidence="1">Jg22415 protein</fullName>
    </submittedName>
</protein>
<dbReference type="Proteomes" id="UP000838756">
    <property type="component" value="Unassembled WGS sequence"/>
</dbReference>
<dbReference type="AlphaFoldDB" id="A0A8S4R297"/>
<evidence type="ECO:0000313" key="2">
    <source>
        <dbReference type="Proteomes" id="UP000838756"/>
    </source>
</evidence>
<reference evidence="1" key="1">
    <citation type="submission" date="2022-03" db="EMBL/GenBank/DDBJ databases">
        <authorList>
            <person name="Lindestad O."/>
        </authorList>
    </citation>
    <scope>NUCLEOTIDE SEQUENCE</scope>
</reference>
<gene>
    <name evidence="1" type="primary">jg22415</name>
    <name evidence="1" type="ORF">PAEG_LOCUS8379</name>
</gene>
<accession>A0A8S4R297</accession>
<evidence type="ECO:0000313" key="1">
    <source>
        <dbReference type="EMBL" id="CAH2228582.1"/>
    </source>
</evidence>